<evidence type="ECO:0000313" key="1">
    <source>
        <dbReference type="EMBL" id="KAK3738255.1"/>
    </source>
</evidence>
<protein>
    <submittedName>
        <fullName evidence="1">Uncharacterized protein</fullName>
    </submittedName>
</protein>
<dbReference type="EMBL" id="JAWDGP010006599">
    <property type="protein sequence ID" value="KAK3738255.1"/>
    <property type="molecule type" value="Genomic_DNA"/>
</dbReference>
<gene>
    <name evidence="1" type="ORF">RRG08_039666</name>
</gene>
<reference evidence="1" key="1">
    <citation type="journal article" date="2023" name="G3 (Bethesda)">
        <title>A reference genome for the long-term kleptoplast-retaining sea slug Elysia crispata morphotype clarki.</title>
        <authorList>
            <person name="Eastman K.E."/>
            <person name="Pendleton A.L."/>
            <person name="Shaikh M.A."/>
            <person name="Suttiyut T."/>
            <person name="Ogas R."/>
            <person name="Tomko P."/>
            <person name="Gavelis G."/>
            <person name="Widhalm J.R."/>
            <person name="Wisecaver J.H."/>
        </authorList>
    </citation>
    <scope>NUCLEOTIDE SEQUENCE</scope>
    <source>
        <strain evidence="1">ECLA1</strain>
    </source>
</reference>
<dbReference type="AlphaFoldDB" id="A0AAE0YAR5"/>
<dbReference type="Proteomes" id="UP001283361">
    <property type="component" value="Unassembled WGS sequence"/>
</dbReference>
<proteinExistence type="predicted"/>
<comment type="caution">
    <text evidence="1">The sequence shown here is derived from an EMBL/GenBank/DDBJ whole genome shotgun (WGS) entry which is preliminary data.</text>
</comment>
<accession>A0AAE0YAR5</accession>
<sequence length="109" mass="12198">MVVQCVQLNCARASSAISCYFIFVAVQPILLVSEHSWFHFFPPPSLVWPSLVLLPVTKACDPVRTPLRLPLHSSSTGISLTDHLKFGTLLFSIPSPLRFRILSIQTRHT</sequence>
<keyword evidence="2" id="KW-1185">Reference proteome</keyword>
<name>A0AAE0YAR5_9GAST</name>
<organism evidence="1 2">
    <name type="scientific">Elysia crispata</name>
    <name type="common">lettuce slug</name>
    <dbReference type="NCBI Taxonomy" id="231223"/>
    <lineage>
        <taxon>Eukaryota</taxon>
        <taxon>Metazoa</taxon>
        <taxon>Spiralia</taxon>
        <taxon>Lophotrochozoa</taxon>
        <taxon>Mollusca</taxon>
        <taxon>Gastropoda</taxon>
        <taxon>Heterobranchia</taxon>
        <taxon>Euthyneura</taxon>
        <taxon>Panpulmonata</taxon>
        <taxon>Sacoglossa</taxon>
        <taxon>Placobranchoidea</taxon>
        <taxon>Plakobranchidae</taxon>
        <taxon>Elysia</taxon>
    </lineage>
</organism>
<evidence type="ECO:0000313" key="2">
    <source>
        <dbReference type="Proteomes" id="UP001283361"/>
    </source>
</evidence>